<dbReference type="InterPro" id="IPR014729">
    <property type="entry name" value="Rossmann-like_a/b/a_fold"/>
</dbReference>
<dbReference type="EMBL" id="MGGL01000004">
    <property type="protein sequence ID" value="OGM27380.1"/>
    <property type="molecule type" value="Genomic_DNA"/>
</dbReference>
<dbReference type="SUPFAM" id="SSF55174">
    <property type="entry name" value="Alpha-L RNA-binding motif"/>
    <property type="match status" value="1"/>
</dbReference>
<keyword evidence="6 10" id="KW-0030">Aminoacyl-tRNA synthetase</keyword>
<dbReference type="Gene3D" id="3.10.290.10">
    <property type="entry name" value="RNA-binding S4 domain"/>
    <property type="match status" value="1"/>
</dbReference>
<keyword evidence="3 10" id="KW-0547">Nucleotide-binding</keyword>
<dbReference type="CDD" id="cd00805">
    <property type="entry name" value="TyrRS_core"/>
    <property type="match status" value="1"/>
</dbReference>
<dbReference type="PANTHER" id="PTHR11766">
    <property type="entry name" value="TYROSYL-TRNA SYNTHETASE"/>
    <property type="match status" value="1"/>
</dbReference>
<keyword evidence="4 10" id="KW-0067">ATP-binding</keyword>
<dbReference type="SUPFAM" id="SSF52374">
    <property type="entry name" value="Nucleotidylyl transferase"/>
    <property type="match status" value="1"/>
</dbReference>
<dbReference type="PANTHER" id="PTHR11766:SF1">
    <property type="entry name" value="TYROSINE--TRNA LIGASE"/>
    <property type="match status" value="1"/>
</dbReference>
<dbReference type="GO" id="GO:0004831">
    <property type="term" value="F:tyrosine-tRNA ligase activity"/>
    <property type="evidence" value="ECO:0007669"/>
    <property type="project" value="UniProtKB-UniRule"/>
</dbReference>
<comment type="catalytic activity">
    <reaction evidence="7">
        <text>tRNA(Tyr) + L-tyrosine + ATP = L-tyrosyl-tRNA(Tyr) + AMP + diphosphate + H(+)</text>
        <dbReference type="Rhea" id="RHEA:10220"/>
        <dbReference type="Rhea" id="RHEA-COMP:9706"/>
        <dbReference type="Rhea" id="RHEA-COMP:9707"/>
        <dbReference type="ChEBI" id="CHEBI:15378"/>
        <dbReference type="ChEBI" id="CHEBI:30616"/>
        <dbReference type="ChEBI" id="CHEBI:33019"/>
        <dbReference type="ChEBI" id="CHEBI:58315"/>
        <dbReference type="ChEBI" id="CHEBI:78442"/>
        <dbReference type="ChEBI" id="CHEBI:78536"/>
        <dbReference type="ChEBI" id="CHEBI:456215"/>
        <dbReference type="EC" id="6.1.1.1"/>
    </reaction>
</comment>
<dbReference type="GO" id="GO:0006437">
    <property type="term" value="P:tyrosyl-tRNA aminoacylation"/>
    <property type="evidence" value="ECO:0007669"/>
    <property type="project" value="UniProtKB-UniRule"/>
</dbReference>
<evidence type="ECO:0000256" key="5">
    <source>
        <dbReference type="ARBA" id="ARBA00022917"/>
    </source>
</evidence>
<evidence type="ECO:0000256" key="6">
    <source>
        <dbReference type="ARBA" id="ARBA00023146"/>
    </source>
</evidence>
<dbReference type="Gene3D" id="1.10.240.10">
    <property type="entry name" value="Tyrosyl-Transfer RNA Synthetase"/>
    <property type="match status" value="1"/>
</dbReference>
<gene>
    <name evidence="11" type="ORF">A2628_01075</name>
</gene>
<comment type="similarity">
    <text evidence="10">Belongs to the class-I aminoacyl-tRNA synthetase family.</text>
</comment>
<evidence type="ECO:0000256" key="7">
    <source>
        <dbReference type="ARBA" id="ARBA00048248"/>
    </source>
</evidence>
<dbReference type="InterPro" id="IPR002307">
    <property type="entry name" value="Tyr-tRNA-ligase"/>
</dbReference>
<evidence type="ECO:0000256" key="4">
    <source>
        <dbReference type="ARBA" id="ARBA00022840"/>
    </source>
</evidence>
<organism evidence="11 12">
    <name type="scientific">Candidatus Woesebacteria bacterium RIFCSPHIGHO2_01_FULL_40_22</name>
    <dbReference type="NCBI Taxonomy" id="1802499"/>
    <lineage>
        <taxon>Bacteria</taxon>
        <taxon>Candidatus Woeseibacteriota</taxon>
    </lineage>
</organism>
<keyword evidence="5 10" id="KW-0648">Protein biosynthesis</keyword>
<evidence type="ECO:0000256" key="9">
    <source>
        <dbReference type="PROSITE-ProRule" id="PRU00182"/>
    </source>
</evidence>
<dbReference type="InterPro" id="IPR036986">
    <property type="entry name" value="S4_RNA-bd_sf"/>
</dbReference>
<evidence type="ECO:0000256" key="3">
    <source>
        <dbReference type="ARBA" id="ARBA00022741"/>
    </source>
</evidence>
<dbReference type="InterPro" id="IPR002305">
    <property type="entry name" value="aa-tRNA-synth_Ic"/>
</dbReference>
<dbReference type="Gene3D" id="3.40.50.620">
    <property type="entry name" value="HUPs"/>
    <property type="match status" value="1"/>
</dbReference>
<evidence type="ECO:0000256" key="10">
    <source>
        <dbReference type="RuleBase" id="RU363036"/>
    </source>
</evidence>
<protein>
    <recommendedName>
        <fullName evidence="1 8">Tyrosine--tRNA ligase</fullName>
        <ecNumber evidence="1 8">6.1.1.1</ecNumber>
    </recommendedName>
</protein>
<dbReference type="InterPro" id="IPR024088">
    <property type="entry name" value="Tyr-tRNA-ligase_bac-type"/>
</dbReference>
<dbReference type="GO" id="GO:0005524">
    <property type="term" value="F:ATP binding"/>
    <property type="evidence" value="ECO:0007669"/>
    <property type="project" value="UniProtKB-KW"/>
</dbReference>
<evidence type="ECO:0000313" key="11">
    <source>
        <dbReference type="EMBL" id="OGM27380.1"/>
    </source>
</evidence>
<dbReference type="AlphaFoldDB" id="A0A1F7YJL1"/>
<dbReference type="PROSITE" id="PS50889">
    <property type="entry name" value="S4"/>
    <property type="match status" value="1"/>
</dbReference>
<evidence type="ECO:0000256" key="2">
    <source>
        <dbReference type="ARBA" id="ARBA00022598"/>
    </source>
</evidence>
<dbReference type="NCBIfam" id="TIGR00234">
    <property type="entry name" value="tyrS"/>
    <property type="match status" value="1"/>
</dbReference>
<evidence type="ECO:0000256" key="1">
    <source>
        <dbReference type="ARBA" id="ARBA00013160"/>
    </source>
</evidence>
<dbReference type="PRINTS" id="PR01040">
    <property type="entry name" value="TRNASYNTHTYR"/>
</dbReference>
<comment type="caution">
    <text evidence="11">The sequence shown here is derived from an EMBL/GenBank/DDBJ whole genome shotgun (WGS) entry which is preliminary data.</text>
</comment>
<dbReference type="GO" id="GO:0003723">
    <property type="term" value="F:RNA binding"/>
    <property type="evidence" value="ECO:0007669"/>
    <property type="project" value="UniProtKB-KW"/>
</dbReference>
<name>A0A1F7YJL1_9BACT</name>
<dbReference type="GO" id="GO:0005829">
    <property type="term" value="C:cytosol"/>
    <property type="evidence" value="ECO:0007669"/>
    <property type="project" value="TreeGrafter"/>
</dbReference>
<sequence>MDKIDEVLTSSVDEIIVRESLINKLRSSEKLIVKLGIDPTGTDLHLGHAVVLRKLRQFQDLGHQAVLVIGDFTASIGDPSGRNVSRKVLTKEEIEKNMTSYKEQAGKILDLKKVKFEYNSTWLAKMDLYKIFELASKATLAQIFERKDFRQRVEEGDDVSYLETLYPLMQGYDSVRLRADVELGGTDQKFNLLMGRQMQKRYGQKEQDVVIMKLLLGTDGSKMSKSAGNYIPINTNAFDIYGKVMSISDDLIPEYYELCTNVIIENKPNDRNPYLLKRNLAKEITSNYFGKSSANQAELKFDQVHKEHKYNEAQIEIFIKPGQYQARMLPILSNATGSTVHAKKLVLEGAVELNDQKVLIPNSIINLAKGDIIRIGKKRFIKVK</sequence>
<accession>A0A1F7YJL1</accession>
<dbReference type="Proteomes" id="UP000179221">
    <property type="component" value="Unassembled WGS sequence"/>
</dbReference>
<dbReference type="Pfam" id="PF00579">
    <property type="entry name" value="tRNA-synt_1b"/>
    <property type="match status" value="1"/>
</dbReference>
<keyword evidence="2 10" id="KW-0436">Ligase</keyword>
<keyword evidence="9" id="KW-0694">RNA-binding</keyword>
<dbReference type="EC" id="6.1.1.1" evidence="1 8"/>
<proteinExistence type="inferred from homology"/>
<evidence type="ECO:0000256" key="8">
    <source>
        <dbReference type="NCBIfam" id="TIGR00234"/>
    </source>
</evidence>
<evidence type="ECO:0000313" key="12">
    <source>
        <dbReference type="Proteomes" id="UP000179221"/>
    </source>
</evidence>
<reference evidence="11 12" key="1">
    <citation type="journal article" date="2016" name="Nat. Commun.">
        <title>Thousands of microbial genomes shed light on interconnected biogeochemical processes in an aquifer system.</title>
        <authorList>
            <person name="Anantharaman K."/>
            <person name="Brown C.T."/>
            <person name="Hug L.A."/>
            <person name="Sharon I."/>
            <person name="Castelle C.J."/>
            <person name="Probst A.J."/>
            <person name="Thomas B.C."/>
            <person name="Singh A."/>
            <person name="Wilkins M.J."/>
            <person name="Karaoz U."/>
            <person name="Brodie E.L."/>
            <person name="Williams K.H."/>
            <person name="Hubbard S.S."/>
            <person name="Banfield J.F."/>
        </authorList>
    </citation>
    <scope>NUCLEOTIDE SEQUENCE [LARGE SCALE GENOMIC DNA]</scope>
</reference>